<dbReference type="KEGG" id="sbd:ATN00_06055"/>
<dbReference type="STRING" id="1332080.ATN00_06055"/>
<dbReference type="CDD" id="cd10153">
    <property type="entry name" value="RcnR-FrmR-like_DUF156"/>
    <property type="match status" value="1"/>
</dbReference>
<dbReference type="GO" id="GO:0045892">
    <property type="term" value="P:negative regulation of DNA-templated transcription"/>
    <property type="evidence" value="ECO:0007669"/>
    <property type="project" value="UniProtKB-ARBA"/>
</dbReference>
<dbReference type="PANTHER" id="PTHR33677:SF5">
    <property type="entry name" value="TRANSCRIPTIONAL REPRESSOR FRMR"/>
    <property type="match status" value="1"/>
</dbReference>
<gene>
    <name evidence="2" type="ORF">ATN00_06055</name>
</gene>
<accession>A0A0S3EWW9</accession>
<proteinExistence type="inferred from homology"/>
<dbReference type="PANTHER" id="PTHR33677">
    <property type="entry name" value="TRANSCRIPTIONAL REPRESSOR FRMR-RELATED"/>
    <property type="match status" value="1"/>
</dbReference>
<dbReference type="AlphaFoldDB" id="A0A0S3EWW9"/>
<organism evidence="2 3">
    <name type="scientific">Sphingobium baderi</name>
    <dbReference type="NCBI Taxonomy" id="1332080"/>
    <lineage>
        <taxon>Bacteria</taxon>
        <taxon>Pseudomonadati</taxon>
        <taxon>Pseudomonadota</taxon>
        <taxon>Alphaproteobacteria</taxon>
        <taxon>Sphingomonadales</taxon>
        <taxon>Sphingomonadaceae</taxon>
        <taxon>Sphingobium</taxon>
    </lineage>
</organism>
<name>A0A0S3EWW9_9SPHN</name>
<reference evidence="2 3" key="1">
    <citation type="submission" date="2015-11" db="EMBL/GenBank/DDBJ databases">
        <title>A Two-component Flavoprotein Monooxygenase System MeaXY Responsible for para-Hydroxylation of 2-Methyl-6-ethylaniline and 2,6-Diethylaniline in Sphingobium baderi DE-13.</title>
        <authorList>
            <person name="Cheng M."/>
            <person name="Meng Q."/>
            <person name="Yang Y."/>
            <person name="Chu C."/>
            <person name="Yan X."/>
            <person name="He J."/>
            <person name="Li S."/>
        </authorList>
    </citation>
    <scope>NUCLEOTIDE SEQUENCE [LARGE SCALE GENOMIC DNA]</scope>
    <source>
        <strain evidence="2 3">DE-13</strain>
    </source>
</reference>
<protein>
    <submittedName>
        <fullName evidence="2">Transcriptional regulator</fullName>
    </submittedName>
</protein>
<evidence type="ECO:0000313" key="3">
    <source>
        <dbReference type="Proteomes" id="UP000056968"/>
    </source>
</evidence>
<dbReference type="Pfam" id="PF02583">
    <property type="entry name" value="Trns_repr_metal"/>
    <property type="match status" value="1"/>
</dbReference>
<dbReference type="OrthoDB" id="9806052at2"/>
<keyword evidence="3" id="KW-1185">Reference proteome</keyword>
<dbReference type="GO" id="GO:0003677">
    <property type="term" value="F:DNA binding"/>
    <property type="evidence" value="ECO:0007669"/>
    <property type="project" value="InterPro"/>
</dbReference>
<evidence type="ECO:0000313" key="2">
    <source>
        <dbReference type="EMBL" id="ALR19936.1"/>
    </source>
</evidence>
<dbReference type="Proteomes" id="UP000056968">
    <property type="component" value="Chromosome"/>
</dbReference>
<dbReference type="EMBL" id="CP013264">
    <property type="protein sequence ID" value="ALR19936.1"/>
    <property type="molecule type" value="Genomic_DNA"/>
</dbReference>
<comment type="similarity">
    <text evidence="1">Belongs to the FrmR/RcnR family.</text>
</comment>
<dbReference type="InterPro" id="IPR003735">
    <property type="entry name" value="Metal_Tscrpt_repr"/>
</dbReference>
<dbReference type="Gene3D" id="1.20.58.1000">
    <property type="entry name" value="Metal-sensitive repressor, helix protomer"/>
    <property type="match status" value="1"/>
</dbReference>
<evidence type="ECO:0000256" key="1">
    <source>
        <dbReference type="ARBA" id="ARBA00005260"/>
    </source>
</evidence>
<dbReference type="RefSeq" id="WP_021245083.1">
    <property type="nucleotide sequence ID" value="NZ_CP013264.1"/>
</dbReference>
<dbReference type="InterPro" id="IPR038390">
    <property type="entry name" value="Metal_Tscrpt_repr_sf"/>
</dbReference>
<dbReference type="GO" id="GO:0046872">
    <property type="term" value="F:metal ion binding"/>
    <property type="evidence" value="ECO:0007669"/>
    <property type="project" value="InterPro"/>
</dbReference>
<sequence length="90" mass="10025">MHIVADQEKLLARVRRIAGQVQAVERQLMGDAGCSETLQLVASVRGAVGSLMEELIEQHMREHVARPGLTDMERQAAAEEMLALIRRYGK</sequence>